<accession>A0A0H5RU13</accession>
<feature type="compositionally biased region" description="Low complexity" evidence="8">
    <location>
        <begin position="31"/>
        <end position="41"/>
    </location>
</feature>
<dbReference type="PANTHER" id="PTHR23417:SF14">
    <property type="entry name" value="PENTACOTRIPEPTIDE-REPEAT REGION OF PRORP DOMAIN-CONTAINING PROTEIN"/>
    <property type="match status" value="1"/>
</dbReference>
<evidence type="ECO:0000256" key="8">
    <source>
        <dbReference type="SAM" id="MobiDB-lite"/>
    </source>
</evidence>
<keyword evidence="6 7" id="KW-0819">tRNA processing</keyword>
<feature type="binding site" evidence="7">
    <location>
        <position position="190"/>
    </location>
    <ligand>
        <name>substrate</name>
    </ligand>
</feature>
<name>A0A0H5RU13_9MYCO</name>
<dbReference type="GO" id="GO:0043527">
    <property type="term" value="C:tRNA methyltransferase complex"/>
    <property type="evidence" value="ECO:0007669"/>
    <property type="project" value="TreeGrafter"/>
</dbReference>
<keyword evidence="5 7" id="KW-0949">S-adenosyl-L-methionine</keyword>
<dbReference type="CDD" id="cd02440">
    <property type="entry name" value="AdoMet_MTases"/>
    <property type="match status" value="1"/>
</dbReference>
<comment type="similarity">
    <text evidence="7">Belongs to the class I-like SAM-binding methyltransferase superfamily. TrmB family.</text>
</comment>
<dbReference type="HAMAP" id="MF_01057">
    <property type="entry name" value="tRNA_methyltr_TrmB"/>
    <property type="match status" value="1"/>
</dbReference>
<dbReference type="GO" id="GO:0008176">
    <property type="term" value="F:tRNA (guanine(46)-N7)-methyltransferase activity"/>
    <property type="evidence" value="ECO:0007669"/>
    <property type="project" value="UniProtKB-UniRule"/>
</dbReference>
<keyword evidence="10" id="KW-1185">Reference proteome</keyword>
<sequence length="279" mass="30611">MGINLYHDAGTTPEIRDHGRMHPSRSDLGGPAPADEVADVPPAQPHRFPRVTSFRTRRSTLSPAQQQTWDRLWPELGMQARDEDSNPVVGLDTAAWFGRSAPLILEIGSGTGTSTLAMAQAEPDLDVIAVEVYRKGLAQLLSAIDRTAETGSPVTNIRMVRGDGVDVLEHMFGHETLTGVRVFFPDPWPKARHHKRRLLQPATVALIADRLRPGGILHAATDHAGYAEHIAEVGDAEPLLRRVEPGAQLPISVERPVTKYERKALAGPDVTELVWEKRP</sequence>
<feature type="binding site" evidence="7">
    <location>
        <position position="163"/>
    </location>
    <ligand>
        <name>S-adenosyl-L-methionine</name>
        <dbReference type="ChEBI" id="CHEBI:59789"/>
    </ligand>
</feature>
<dbReference type="STRING" id="146018.BN2156_03901"/>
<evidence type="ECO:0000256" key="6">
    <source>
        <dbReference type="ARBA" id="ARBA00022694"/>
    </source>
</evidence>
<evidence type="ECO:0000256" key="7">
    <source>
        <dbReference type="HAMAP-Rule" id="MF_01057"/>
    </source>
</evidence>
<evidence type="ECO:0000256" key="1">
    <source>
        <dbReference type="ARBA" id="ARBA00000142"/>
    </source>
</evidence>
<keyword evidence="3 7" id="KW-0489">Methyltransferase</keyword>
<comment type="caution">
    <text evidence="7">Lacks conserved residue(s) required for the propagation of feature annotation.</text>
</comment>
<keyword evidence="4 7" id="KW-0808">Transferase</keyword>
<dbReference type="AlphaFoldDB" id="A0A0H5RU13"/>
<feature type="binding site" evidence="7">
    <location>
        <begin position="258"/>
        <end position="261"/>
    </location>
    <ligand>
        <name>substrate</name>
    </ligand>
</feature>
<dbReference type="InterPro" id="IPR055361">
    <property type="entry name" value="tRNA_methyltr_TrmB_bact"/>
</dbReference>
<dbReference type="Proteomes" id="UP000199147">
    <property type="component" value="Unassembled WGS sequence"/>
</dbReference>
<evidence type="ECO:0000313" key="9">
    <source>
        <dbReference type="EMBL" id="CRZ17022.1"/>
    </source>
</evidence>
<feature type="region of interest" description="Disordered" evidence="8">
    <location>
        <begin position="1"/>
        <end position="48"/>
    </location>
</feature>
<gene>
    <name evidence="7 9" type="primary">trmB</name>
    <name evidence="9" type="ORF">BN2156_03901</name>
</gene>
<comment type="catalytic activity">
    <reaction evidence="1 7">
        <text>guanosine(46) in tRNA + S-adenosyl-L-methionine = N(7)-methylguanosine(46) in tRNA + S-adenosyl-L-homocysteine</text>
        <dbReference type="Rhea" id="RHEA:42708"/>
        <dbReference type="Rhea" id="RHEA-COMP:10188"/>
        <dbReference type="Rhea" id="RHEA-COMP:10189"/>
        <dbReference type="ChEBI" id="CHEBI:57856"/>
        <dbReference type="ChEBI" id="CHEBI:59789"/>
        <dbReference type="ChEBI" id="CHEBI:74269"/>
        <dbReference type="ChEBI" id="CHEBI:74480"/>
        <dbReference type="EC" id="2.1.1.33"/>
    </reaction>
</comment>
<dbReference type="EMBL" id="CWKH01000002">
    <property type="protein sequence ID" value="CRZ17022.1"/>
    <property type="molecule type" value="Genomic_DNA"/>
</dbReference>
<feature type="binding site" evidence="7">
    <location>
        <position position="186"/>
    </location>
    <ligand>
        <name>S-adenosyl-L-methionine</name>
        <dbReference type="ChEBI" id="CHEBI:59789"/>
    </ligand>
</feature>
<dbReference type="Gene3D" id="3.40.50.150">
    <property type="entry name" value="Vaccinia Virus protein VP39"/>
    <property type="match status" value="1"/>
</dbReference>
<reference evidence="10" key="1">
    <citation type="submission" date="2015-07" db="EMBL/GenBank/DDBJ databases">
        <authorList>
            <person name="Urmite Genomes"/>
        </authorList>
    </citation>
    <scope>NUCLEOTIDE SEQUENCE [LARGE SCALE GENOMIC DNA]</scope>
    <source>
        <strain evidence="10">type strain: ATCC 49404</strain>
    </source>
</reference>
<dbReference type="EC" id="2.1.1.33" evidence="7"/>
<dbReference type="InterPro" id="IPR029063">
    <property type="entry name" value="SAM-dependent_MTases_sf"/>
</dbReference>
<dbReference type="SUPFAM" id="SSF53335">
    <property type="entry name" value="S-adenosyl-L-methionine-dependent methyltransferases"/>
    <property type="match status" value="1"/>
</dbReference>
<comment type="function">
    <text evidence="2 7">Catalyzes the formation of N(7)-methylguanine at position 46 (m7G46) in tRNA.</text>
</comment>
<feature type="binding site" evidence="7">
    <location>
        <position position="106"/>
    </location>
    <ligand>
        <name>S-adenosyl-L-methionine</name>
        <dbReference type="ChEBI" id="CHEBI:59789"/>
    </ligand>
</feature>
<feature type="binding site" evidence="7">
    <location>
        <position position="131"/>
    </location>
    <ligand>
        <name>S-adenosyl-L-methionine</name>
        <dbReference type="ChEBI" id="CHEBI:59789"/>
    </ligand>
</feature>
<evidence type="ECO:0000256" key="3">
    <source>
        <dbReference type="ARBA" id="ARBA00022603"/>
    </source>
</evidence>
<dbReference type="InterPro" id="IPR003358">
    <property type="entry name" value="tRNA_(Gua-N-7)_MeTrfase_Trmb"/>
</dbReference>
<dbReference type="NCBIfam" id="TIGR00091">
    <property type="entry name" value="tRNA (guanosine(46)-N7)-methyltransferase TrmB"/>
    <property type="match status" value="1"/>
</dbReference>
<evidence type="ECO:0000256" key="5">
    <source>
        <dbReference type="ARBA" id="ARBA00022691"/>
    </source>
</evidence>
<proteinExistence type="inferred from homology"/>
<evidence type="ECO:0000256" key="4">
    <source>
        <dbReference type="ARBA" id="ARBA00022679"/>
    </source>
</evidence>
<organism evidence="9 10">
    <name type="scientific">Mycolicibacterium neworleansense</name>
    <dbReference type="NCBI Taxonomy" id="146018"/>
    <lineage>
        <taxon>Bacteria</taxon>
        <taxon>Bacillati</taxon>
        <taxon>Actinomycetota</taxon>
        <taxon>Actinomycetes</taxon>
        <taxon>Mycobacteriales</taxon>
        <taxon>Mycobacteriaceae</taxon>
        <taxon>Mycolicibacterium</taxon>
    </lineage>
</organism>
<comment type="pathway">
    <text evidence="7">tRNA modification; N(7)-methylguanine-tRNA biosynthesis.</text>
</comment>
<protein>
    <recommendedName>
        <fullName evidence="7">tRNA (guanine-N(7)-)-methyltransferase</fullName>
        <ecNumber evidence="7">2.1.1.33</ecNumber>
    </recommendedName>
    <alternativeName>
        <fullName evidence="7">tRNA (guanine(46)-N(7))-methyltransferase</fullName>
    </alternativeName>
    <alternativeName>
        <fullName evidence="7">tRNA(m7G46)-methyltransferase</fullName>
    </alternativeName>
</protein>
<dbReference type="PANTHER" id="PTHR23417">
    <property type="entry name" value="3-DEOXY-D-MANNO-OCTULOSONIC-ACID TRANSFERASE/TRNA GUANINE-N 7 - -METHYLTRANSFERASE"/>
    <property type="match status" value="1"/>
</dbReference>
<evidence type="ECO:0000313" key="10">
    <source>
        <dbReference type="Proteomes" id="UP000199147"/>
    </source>
</evidence>
<dbReference type="Pfam" id="PF02390">
    <property type="entry name" value="Methyltransf_4"/>
    <property type="match status" value="1"/>
</dbReference>
<feature type="binding site" evidence="7">
    <location>
        <position position="222"/>
    </location>
    <ligand>
        <name>substrate</name>
    </ligand>
</feature>
<evidence type="ECO:0000256" key="2">
    <source>
        <dbReference type="ARBA" id="ARBA00003015"/>
    </source>
</evidence>
<dbReference type="PROSITE" id="PS51625">
    <property type="entry name" value="SAM_MT_TRMB"/>
    <property type="match status" value="1"/>
</dbReference>
<dbReference type="UniPathway" id="UPA00989"/>